<dbReference type="InterPro" id="IPR051556">
    <property type="entry name" value="N-term/lysine_N-AcTrnsfr"/>
</dbReference>
<dbReference type="InParanoid" id="A0A2G5DUJ0"/>
<protein>
    <recommendedName>
        <fullName evidence="1">N-acetyltransferase domain-containing protein</fullName>
    </recommendedName>
</protein>
<evidence type="ECO:0000259" key="1">
    <source>
        <dbReference type="PROSITE" id="PS51186"/>
    </source>
</evidence>
<dbReference type="InterPro" id="IPR016181">
    <property type="entry name" value="Acyl_CoA_acyltransferase"/>
</dbReference>
<dbReference type="SUPFAM" id="SSF55729">
    <property type="entry name" value="Acyl-CoA N-acyltransferases (Nat)"/>
    <property type="match status" value="1"/>
</dbReference>
<accession>A0A2G5DUJ0</accession>
<gene>
    <name evidence="2" type="ORF">AQUCO_01400096v1</name>
</gene>
<dbReference type="AlphaFoldDB" id="A0A2G5DUJ0"/>
<dbReference type="InterPro" id="IPR000182">
    <property type="entry name" value="GNAT_dom"/>
</dbReference>
<dbReference type="PANTHER" id="PTHR42919:SF20">
    <property type="entry name" value="GCN5-RELATED N-ACETYLTRANSFERASE 10, CHLOROPLASTIC"/>
    <property type="match status" value="1"/>
</dbReference>
<evidence type="ECO:0000313" key="2">
    <source>
        <dbReference type="EMBL" id="PIA47170.1"/>
    </source>
</evidence>
<proteinExistence type="predicted"/>
<dbReference type="GO" id="GO:0007064">
    <property type="term" value="P:mitotic sister chromatid cohesion"/>
    <property type="evidence" value="ECO:0007669"/>
    <property type="project" value="TreeGrafter"/>
</dbReference>
<feature type="domain" description="N-acetyltransferase" evidence="1">
    <location>
        <begin position="117"/>
        <end position="295"/>
    </location>
</feature>
<keyword evidence="3" id="KW-1185">Reference proteome</keyword>
<organism evidence="2 3">
    <name type="scientific">Aquilegia coerulea</name>
    <name type="common">Rocky mountain columbine</name>
    <dbReference type="NCBI Taxonomy" id="218851"/>
    <lineage>
        <taxon>Eukaryota</taxon>
        <taxon>Viridiplantae</taxon>
        <taxon>Streptophyta</taxon>
        <taxon>Embryophyta</taxon>
        <taxon>Tracheophyta</taxon>
        <taxon>Spermatophyta</taxon>
        <taxon>Magnoliopsida</taxon>
        <taxon>Ranunculales</taxon>
        <taxon>Ranunculaceae</taxon>
        <taxon>Thalictroideae</taxon>
        <taxon>Aquilegia</taxon>
    </lineage>
</organism>
<dbReference type="FunCoup" id="A0A2G5DUJ0">
    <property type="interactions" value="142"/>
</dbReference>
<dbReference type="PROSITE" id="PS51186">
    <property type="entry name" value="GNAT"/>
    <property type="match status" value="1"/>
</dbReference>
<name>A0A2G5DUJ0_AQUCA</name>
<dbReference type="STRING" id="218851.A0A2G5DUJ0"/>
<dbReference type="Pfam" id="PF00583">
    <property type="entry name" value="Acetyltransf_1"/>
    <property type="match status" value="1"/>
</dbReference>
<reference evidence="2 3" key="1">
    <citation type="submission" date="2017-09" db="EMBL/GenBank/DDBJ databases">
        <title>WGS assembly of Aquilegia coerulea Goldsmith.</title>
        <authorList>
            <person name="Hodges S."/>
            <person name="Kramer E."/>
            <person name="Nordborg M."/>
            <person name="Tomkins J."/>
            <person name="Borevitz J."/>
            <person name="Derieg N."/>
            <person name="Yan J."/>
            <person name="Mihaltcheva S."/>
            <person name="Hayes R.D."/>
            <person name="Rokhsar D."/>
        </authorList>
    </citation>
    <scope>NUCLEOTIDE SEQUENCE [LARGE SCALE GENOMIC DNA]</scope>
    <source>
        <strain evidence="3">cv. Goldsmith</strain>
    </source>
</reference>
<dbReference type="Proteomes" id="UP000230069">
    <property type="component" value="Unassembled WGS sequence"/>
</dbReference>
<dbReference type="PANTHER" id="PTHR42919">
    <property type="entry name" value="N-ALPHA-ACETYLTRANSFERASE"/>
    <property type="match status" value="1"/>
</dbReference>
<dbReference type="OrthoDB" id="1912023at2759"/>
<dbReference type="EMBL" id="KZ305031">
    <property type="protein sequence ID" value="PIA47170.1"/>
    <property type="molecule type" value="Genomic_DNA"/>
</dbReference>
<dbReference type="CDD" id="cd04301">
    <property type="entry name" value="NAT_SF"/>
    <property type="match status" value="1"/>
</dbReference>
<sequence>MIDLKSGPKNIILPRRFFEDSPCNRTTNKCTNVGLLHPDSSTKDVRNCGKGYEKRRRLRERRRGVVPCCSSSASSAGSRVEMIEEGGEEEIAIAEGQLGNLVSELGWRVRRLIENEVEMRNVAQVQAEAFHVPVALFNDLFFDFFKAEVLSGLVYKLRSSPKDRYACLVAESMDTSASHNTLKQQKLVGVVDVTVLNDKTVLNFLDGAEEYLYISGIAVLEEFRRQKVGTVLLKACDILSRIWGFEYLVLRAYDDDAAALKLYTNAGYRIVSGDPPWMTTWIGQKRRVLMIKRSSLPTYVPK</sequence>
<dbReference type="Gene3D" id="3.40.630.30">
    <property type="match status" value="1"/>
</dbReference>
<dbReference type="GO" id="GO:0008080">
    <property type="term" value="F:N-acetyltransferase activity"/>
    <property type="evidence" value="ECO:0007669"/>
    <property type="project" value="TreeGrafter"/>
</dbReference>
<evidence type="ECO:0000313" key="3">
    <source>
        <dbReference type="Proteomes" id="UP000230069"/>
    </source>
</evidence>
<dbReference type="GO" id="GO:0031415">
    <property type="term" value="C:NatA complex"/>
    <property type="evidence" value="ECO:0007669"/>
    <property type="project" value="TreeGrafter"/>
</dbReference>